<comment type="caution">
    <text evidence="2">The sequence shown here is derived from an EMBL/GenBank/DDBJ whole genome shotgun (WGS) entry which is preliminary data.</text>
</comment>
<proteinExistence type="predicted"/>
<evidence type="ECO:0000313" key="2">
    <source>
        <dbReference type="EMBL" id="OQD78999.1"/>
    </source>
</evidence>
<evidence type="ECO:0000256" key="1">
    <source>
        <dbReference type="SAM" id="MobiDB-lite"/>
    </source>
</evidence>
<dbReference type="OrthoDB" id="4288742at2759"/>
<dbReference type="EMBL" id="MDYN01000067">
    <property type="protein sequence ID" value="OQD78999.1"/>
    <property type="molecule type" value="Genomic_DNA"/>
</dbReference>
<gene>
    <name evidence="2" type="ORF">PENANT_c067G02891</name>
</gene>
<dbReference type="Proteomes" id="UP000191672">
    <property type="component" value="Unassembled WGS sequence"/>
</dbReference>
<sequence length="146" mass="15410">MAAQGLRHSSANLMEMNVQGRLDKVANSTHPGYPMRGSETCGTENDSSTAWVKVEKTGVITFSNFQGDNSTYTLDNGLKHGSRWTASDLGSSAKSPSTKSSSTKLSSTESSYTEASSSLITRKTSPSISESSSTKTAPTPDCSAAW</sequence>
<accession>A0A1V6PPR6</accession>
<keyword evidence="3" id="KW-1185">Reference proteome</keyword>
<reference evidence="3" key="1">
    <citation type="journal article" date="2017" name="Nat. Microbiol.">
        <title>Global analysis of biosynthetic gene clusters reveals vast potential of secondary metabolite production in Penicillium species.</title>
        <authorList>
            <person name="Nielsen J.C."/>
            <person name="Grijseels S."/>
            <person name="Prigent S."/>
            <person name="Ji B."/>
            <person name="Dainat J."/>
            <person name="Nielsen K.F."/>
            <person name="Frisvad J.C."/>
            <person name="Workman M."/>
            <person name="Nielsen J."/>
        </authorList>
    </citation>
    <scope>NUCLEOTIDE SEQUENCE [LARGE SCALE GENOMIC DNA]</scope>
    <source>
        <strain evidence="3">IBT 31811</strain>
    </source>
</reference>
<evidence type="ECO:0000313" key="3">
    <source>
        <dbReference type="Proteomes" id="UP000191672"/>
    </source>
</evidence>
<feature type="region of interest" description="Disordered" evidence="1">
    <location>
        <begin position="69"/>
        <end position="146"/>
    </location>
</feature>
<protein>
    <submittedName>
        <fullName evidence="2">Uncharacterized protein</fullName>
    </submittedName>
</protein>
<name>A0A1V6PPR6_9EURO</name>
<feature type="region of interest" description="Disordered" evidence="1">
    <location>
        <begin position="28"/>
        <end position="47"/>
    </location>
</feature>
<dbReference type="AlphaFoldDB" id="A0A1V6PPR6"/>
<feature type="compositionally biased region" description="Low complexity" evidence="1">
    <location>
        <begin position="91"/>
        <end position="136"/>
    </location>
</feature>
<organism evidence="2 3">
    <name type="scientific">Penicillium antarcticum</name>
    <dbReference type="NCBI Taxonomy" id="416450"/>
    <lineage>
        <taxon>Eukaryota</taxon>
        <taxon>Fungi</taxon>
        <taxon>Dikarya</taxon>
        <taxon>Ascomycota</taxon>
        <taxon>Pezizomycotina</taxon>
        <taxon>Eurotiomycetes</taxon>
        <taxon>Eurotiomycetidae</taxon>
        <taxon>Eurotiales</taxon>
        <taxon>Aspergillaceae</taxon>
        <taxon>Penicillium</taxon>
    </lineage>
</organism>